<name>A0A0R0DCQ6_9GAMM</name>
<evidence type="ECO:0000313" key="2">
    <source>
        <dbReference type="Proteomes" id="UP000050956"/>
    </source>
</evidence>
<reference evidence="1 2" key="1">
    <citation type="submission" date="2015-05" db="EMBL/GenBank/DDBJ databases">
        <title>Genome sequencing and analysis of members of genus Stenotrophomonas.</title>
        <authorList>
            <person name="Patil P.P."/>
            <person name="Midha S."/>
            <person name="Patil P.B."/>
        </authorList>
    </citation>
    <scope>NUCLEOTIDE SEQUENCE [LARGE SCALE GENOMIC DNA]</scope>
    <source>
        <strain evidence="1 2">DSM 24757</strain>
    </source>
</reference>
<dbReference type="AlphaFoldDB" id="A0A0R0DCQ6"/>
<protein>
    <submittedName>
        <fullName evidence="1">Uncharacterized protein</fullName>
    </submittedName>
</protein>
<organism evidence="1 2">
    <name type="scientific">Stenotrophomonas ginsengisoli</name>
    <dbReference type="NCBI Taxonomy" id="336566"/>
    <lineage>
        <taxon>Bacteria</taxon>
        <taxon>Pseudomonadati</taxon>
        <taxon>Pseudomonadota</taxon>
        <taxon>Gammaproteobacteria</taxon>
        <taxon>Lysobacterales</taxon>
        <taxon>Lysobacteraceae</taxon>
        <taxon>Stenotrophomonas</taxon>
    </lineage>
</organism>
<gene>
    <name evidence="1" type="ORF">ABB30_00485</name>
</gene>
<comment type="caution">
    <text evidence="1">The sequence shown here is derived from an EMBL/GenBank/DDBJ whole genome shotgun (WGS) entry which is preliminary data.</text>
</comment>
<keyword evidence="2" id="KW-1185">Reference proteome</keyword>
<evidence type="ECO:0000313" key="1">
    <source>
        <dbReference type="EMBL" id="KRG79627.1"/>
    </source>
</evidence>
<dbReference type="EMBL" id="LDJM01000002">
    <property type="protein sequence ID" value="KRG79627.1"/>
    <property type="molecule type" value="Genomic_DNA"/>
</dbReference>
<dbReference type="Proteomes" id="UP000050956">
    <property type="component" value="Unassembled WGS sequence"/>
</dbReference>
<accession>A0A0R0DCQ6</accession>
<proteinExistence type="predicted"/>
<dbReference type="PATRIC" id="fig|336566.3.peg.1062"/>
<sequence>MVGDAALIQPLQDISASLAESRGKPYPPIYVEVSAIAQGKARDGFAAGHDGVYRFTSIQGINSQSPADCPADD</sequence>